<proteinExistence type="inferred from homology"/>
<accession>A0A443IN01</accession>
<dbReference type="GO" id="GO:0016787">
    <property type="term" value="F:hydrolase activity"/>
    <property type="evidence" value="ECO:0007669"/>
    <property type="project" value="UniProtKB-KW"/>
</dbReference>
<comment type="caution">
    <text evidence="3">The sequence shown here is derived from an EMBL/GenBank/DDBJ whole genome shotgun (WGS) entry which is preliminary data.</text>
</comment>
<evidence type="ECO:0000313" key="3">
    <source>
        <dbReference type="EMBL" id="RWR07209.1"/>
    </source>
</evidence>
<evidence type="ECO:0000259" key="2">
    <source>
        <dbReference type="SMART" id="SM00849"/>
    </source>
</evidence>
<dbReference type="PANTHER" id="PTHR42951">
    <property type="entry name" value="METALLO-BETA-LACTAMASE DOMAIN-CONTAINING"/>
    <property type="match status" value="1"/>
</dbReference>
<dbReference type="SMART" id="SM00849">
    <property type="entry name" value="Lactamase_B"/>
    <property type="match status" value="1"/>
</dbReference>
<keyword evidence="4" id="KW-1185">Reference proteome</keyword>
<dbReference type="CDD" id="cd07712">
    <property type="entry name" value="MBLAC2-like_MBL-fold"/>
    <property type="match status" value="1"/>
</dbReference>
<organism evidence="3 4">
    <name type="scientific">Paenirhodobacter populi</name>
    <dbReference type="NCBI Taxonomy" id="2306993"/>
    <lineage>
        <taxon>Bacteria</taxon>
        <taxon>Pseudomonadati</taxon>
        <taxon>Pseudomonadota</taxon>
        <taxon>Alphaproteobacteria</taxon>
        <taxon>Rhodobacterales</taxon>
        <taxon>Rhodobacter group</taxon>
        <taxon>Paenirhodobacter</taxon>
    </lineage>
</organism>
<gene>
    <name evidence="3" type="ORF">D2T33_17190</name>
</gene>
<keyword evidence="3" id="KW-0378">Hydrolase</keyword>
<dbReference type="PANTHER" id="PTHR42951:SF4">
    <property type="entry name" value="ACYL-COENZYME A THIOESTERASE MBLAC2"/>
    <property type="match status" value="1"/>
</dbReference>
<evidence type="ECO:0000313" key="4">
    <source>
        <dbReference type="Proteomes" id="UP000285710"/>
    </source>
</evidence>
<feature type="domain" description="Metallo-beta-lactamase" evidence="2">
    <location>
        <begin position="32"/>
        <end position="220"/>
    </location>
</feature>
<dbReference type="InterPro" id="IPR001279">
    <property type="entry name" value="Metallo-B-lactamas"/>
</dbReference>
<reference evidence="3 4" key="2">
    <citation type="submission" date="2019-01" db="EMBL/GenBank/DDBJ databases">
        <authorList>
            <person name="Li Y."/>
        </authorList>
    </citation>
    <scope>NUCLEOTIDE SEQUENCE [LARGE SCALE GENOMIC DNA]</scope>
    <source>
        <strain evidence="3 4">2D-5</strain>
    </source>
</reference>
<sequence length="242" mass="26891">MTRIPPADWYRIRPVADGITHIDEPFIREFYRCNIWHVRGRDRDMLVDSGMGVVSLRAWVPLVTERSLDAVASHTHFDHIGCHHEFPCRLCHAAEAAILAAPTRDNTSAANYVSDEIFDALPPEPYQSATYGVAPAPATRILTDGDIIDLGDRHFEVIHTPGHSPGGIALWEAATGVLISGDILYDGPLIEGESPEEQAQYIASMRRLRDLPARVVHGGHFPSFSGERLRELIDDWLRTKGA</sequence>
<dbReference type="Pfam" id="PF00753">
    <property type="entry name" value="Lactamase_B"/>
    <property type="match status" value="1"/>
</dbReference>
<dbReference type="RefSeq" id="WP_128270606.1">
    <property type="nucleotide sequence ID" value="NZ_SAUW01000023.1"/>
</dbReference>
<dbReference type="SUPFAM" id="SSF56281">
    <property type="entry name" value="Metallo-hydrolase/oxidoreductase"/>
    <property type="match status" value="1"/>
</dbReference>
<dbReference type="EMBL" id="SAUW01000023">
    <property type="protein sequence ID" value="RWR07209.1"/>
    <property type="molecule type" value="Genomic_DNA"/>
</dbReference>
<protein>
    <submittedName>
        <fullName evidence="3">MBL fold metallo-hydrolase</fullName>
    </submittedName>
</protein>
<dbReference type="GO" id="GO:0017001">
    <property type="term" value="P:antibiotic catabolic process"/>
    <property type="evidence" value="ECO:0007669"/>
    <property type="project" value="UniProtKB-ARBA"/>
</dbReference>
<dbReference type="AlphaFoldDB" id="A0A443IN01"/>
<reference evidence="3 4" key="1">
    <citation type="submission" date="2019-01" db="EMBL/GenBank/DDBJ databases">
        <title>Sinorhodobacter populi sp. nov. isolated from the symptomatic bark tissue of Populus euramericana canker.</title>
        <authorList>
            <person name="Xu G."/>
        </authorList>
    </citation>
    <scope>NUCLEOTIDE SEQUENCE [LARGE SCALE GENOMIC DNA]</scope>
    <source>
        <strain evidence="3 4">2D-5</strain>
    </source>
</reference>
<dbReference type="InterPro" id="IPR050855">
    <property type="entry name" value="NDM-1-like"/>
</dbReference>
<dbReference type="InterPro" id="IPR036866">
    <property type="entry name" value="RibonucZ/Hydroxyglut_hydro"/>
</dbReference>
<name>A0A443IN01_9RHOB</name>
<dbReference type="Proteomes" id="UP000285710">
    <property type="component" value="Unassembled WGS sequence"/>
</dbReference>
<comment type="similarity">
    <text evidence="1">Belongs to the metallo-beta-lactamase superfamily. Class-B beta-lactamase family.</text>
</comment>
<evidence type="ECO:0000256" key="1">
    <source>
        <dbReference type="ARBA" id="ARBA00005250"/>
    </source>
</evidence>
<dbReference type="Gene3D" id="3.60.15.10">
    <property type="entry name" value="Ribonuclease Z/Hydroxyacylglutathione hydrolase-like"/>
    <property type="match status" value="1"/>
</dbReference>